<evidence type="ECO:0000313" key="11">
    <source>
        <dbReference type="Proteomes" id="UP000267342"/>
    </source>
</evidence>
<feature type="transmembrane region" description="Helical" evidence="8">
    <location>
        <begin position="12"/>
        <end position="30"/>
    </location>
</feature>
<dbReference type="GO" id="GO:0055085">
    <property type="term" value="P:transmembrane transport"/>
    <property type="evidence" value="ECO:0007669"/>
    <property type="project" value="InterPro"/>
</dbReference>
<dbReference type="PROSITE" id="PS50928">
    <property type="entry name" value="ABC_TM1"/>
    <property type="match status" value="1"/>
</dbReference>
<dbReference type="STRING" id="1123510.GCA_000620025_00667"/>
<keyword evidence="5 8" id="KW-1133">Transmembrane helix</keyword>
<evidence type="ECO:0000256" key="5">
    <source>
        <dbReference type="ARBA" id="ARBA00022989"/>
    </source>
</evidence>
<dbReference type="GO" id="GO:0005886">
    <property type="term" value="C:plasma membrane"/>
    <property type="evidence" value="ECO:0007669"/>
    <property type="project" value="UniProtKB-SubCell"/>
</dbReference>
<keyword evidence="6 8" id="KW-0472">Membrane</keyword>
<feature type="domain" description="ABC transmembrane type-1" evidence="9">
    <location>
        <begin position="94"/>
        <end position="303"/>
    </location>
</feature>
<dbReference type="InterPro" id="IPR000515">
    <property type="entry name" value="MetI-like"/>
</dbReference>
<dbReference type="Gene3D" id="1.10.3720.10">
    <property type="entry name" value="MetI-like"/>
    <property type="match status" value="1"/>
</dbReference>
<evidence type="ECO:0000256" key="7">
    <source>
        <dbReference type="ARBA" id="ARBA00024202"/>
    </source>
</evidence>
<reference evidence="10 11" key="1">
    <citation type="submission" date="2018-09" db="EMBL/GenBank/DDBJ databases">
        <title>Zymobacter palmae IAM14233 (=T109) whole genome analysis.</title>
        <authorList>
            <person name="Yanase H."/>
        </authorList>
    </citation>
    <scope>NUCLEOTIDE SEQUENCE [LARGE SCALE GENOMIC DNA]</scope>
    <source>
        <strain evidence="10 11">IAM14233</strain>
    </source>
</reference>
<evidence type="ECO:0000256" key="8">
    <source>
        <dbReference type="RuleBase" id="RU363032"/>
    </source>
</evidence>
<sequence>MLKYIIKRLLQAIPTLLIVITLSFFMMRLAPGGPFDGERQLPPEIEANLMRSYGLDKPLLVQYGNYLTSLAHGDLGPSFRDKDHTVNEQLAQGLPVSMTIGLLAMALALLVGLPLGILAALRRNGIVDYAVMGVALSGIAIPNFVLAPLMAVFFGLILRWLPVSGWPTAGQGMMSYLPYMVLPVIALSIQQIAYIARMMRASMIEVLGQPFIRTARAKGLSTVQIIRRHALRPAMLPILSYLGPAITGIITGSVVVEKIFSIPGVGSYFVQGATNRDYTLVMGTVVLYATIIIIMNLLVDLLYAFVDPQVRHNR</sequence>
<dbReference type="Proteomes" id="UP000267342">
    <property type="component" value="Chromosome"/>
</dbReference>
<dbReference type="Pfam" id="PF19300">
    <property type="entry name" value="BPD_transp_1_N"/>
    <property type="match status" value="1"/>
</dbReference>
<gene>
    <name evidence="10" type="ORF">ZBT109_0465</name>
</gene>
<comment type="subcellular location">
    <subcellularLocation>
        <location evidence="1 8">Cell membrane</location>
        <topology evidence="1 8">Multi-pass membrane protein</topology>
    </subcellularLocation>
</comment>
<keyword evidence="4 8" id="KW-0812">Transmembrane</keyword>
<feature type="transmembrane region" description="Helical" evidence="8">
    <location>
        <begin position="133"/>
        <end position="156"/>
    </location>
</feature>
<dbReference type="AlphaFoldDB" id="A0A348HCA1"/>
<keyword evidence="2 8" id="KW-0813">Transport</keyword>
<evidence type="ECO:0000256" key="3">
    <source>
        <dbReference type="ARBA" id="ARBA00022475"/>
    </source>
</evidence>
<dbReference type="NCBIfam" id="NF007008">
    <property type="entry name" value="PRK09471.1"/>
    <property type="match status" value="1"/>
</dbReference>
<evidence type="ECO:0000256" key="4">
    <source>
        <dbReference type="ARBA" id="ARBA00022692"/>
    </source>
</evidence>
<feature type="transmembrane region" description="Helical" evidence="8">
    <location>
        <begin position="100"/>
        <end position="121"/>
    </location>
</feature>
<name>A0A348HCA1_9GAMM</name>
<feature type="transmembrane region" description="Helical" evidence="8">
    <location>
        <begin position="176"/>
        <end position="196"/>
    </location>
</feature>
<dbReference type="InterPro" id="IPR035906">
    <property type="entry name" value="MetI-like_sf"/>
</dbReference>
<dbReference type="InterPro" id="IPR045621">
    <property type="entry name" value="BPD_transp_1_N"/>
</dbReference>
<dbReference type="EMBL" id="AP018933">
    <property type="protein sequence ID" value="BBG29253.1"/>
    <property type="molecule type" value="Genomic_DNA"/>
</dbReference>
<feature type="transmembrane region" description="Helical" evidence="8">
    <location>
        <begin position="280"/>
        <end position="306"/>
    </location>
</feature>
<proteinExistence type="inferred from homology"/>
<feature type="transmembrane region" description="Helical" evidence="8">
    <location>
        <begin position="238"/>
        <end position="260"/>
    </location>
</feature>
<evidence type="ECO:0000313" key="10">
    <source>
        <dbReference type="EMBL" id="BBG29253.1"/>
    </source>
</evidence>
<organism evidence="10 11">
    <name type="scientific">Zymobacter palmae</name>
    <dbReference type="NCBI Taxonomy" id="33074"/>
    <lineage>
        <taxon>Bacteria</taxon>
        <taxon>Pseudomonadati</taxon>
        <taxon>Pseudomonadota</taxon>
        <taxon>Gammaproteobacteria</taxon>
        <taxon>Oceanospirillales</taxon>
        <taxon>Halomonadaceae</taxon>
        <taxon>Zymobacter group</taxon>
        <taxon>Zymobacter</taxon>
    </lineage>
</organism>
<evidence type="ECO:0000259" key="9">
    <source>
        <dbReference type="PROSITE" id="PS50928"/>
    </source>
</evidence>
<keyword evidence="11" id="KW-1185">Reference proteome</keyword>
<dbReference type="KEGG" id="zpl:ZBT109_0465"/>
<evidence type="ECO:0000256" key="1">
    <source>
        <dbReference type="ARBA" id="ARBA00004651"/>
    </source>
</evidence>
<keyword evidence="3" id="KW-1003">Cell membrane</keyword>
<dbReference type="PANTHER" id="PTHR43163:SF6">
    <property type="entry name" value="DIPEPTIDE TRANSPORT SYSTEM PERMEASE PROTEIN DPPB-RELATED"/>
    <property type="match status" value="1"/>
</dbReference>
<accession>A0A348HCA1</accession>
<protein>
    <submittedName>
        <fullName evidence="10">ABC-type dipeptide/oligopeptide/nickel transport</fullName>
    </submittedName>
</protein>
<dbReference type="PANTHER" id="PTHR43163">
    <property type="entry name" value="DIPEPTIDE TRANSPORT SYSTEM PERMEASE PROTEIN DPPB-RELATED"/>
    <property type="match status" value="1"/>
</dbReference>
<evidence type="ECO:0000256" key="6">
    <source>
        <dbReference type="ARBA" id="ARBA00023136"/>
    </source>
</evidence>
<evidence type="ECO:0000256" key="2">
    <source>
        <dbReference type="ARBA" id="ARBA00022448"/>
    </source>
</evidence>
<dbReference type="CDD" id="cd06261">
    <property type="entry name" value="TM_PBP2"/>
    <property type="match status" value="1"/>
</dbReference>
<dbReference type="OrthoDB" id="9805855at2"/>
<dbReference type="RefSeq" id="WP_027704640.1">
    <property type="nucleotide sequence ID" value="NZ_AP018933.1"/>
</dbReference>
<comment type="similarity">
    <text evidence="7">Belongs to the binding-protein-dependent transport system permease family. OppBC subfamily.</text>
</comment>
<dbReference type="Pfam" id="PF00528">
    <property type="entry name" value="BPD_transp_1"/>
    <property type="match status" value="1"/>
</dbReference>
<dbReference type="SUPFAM" id="SSF161098">
    <property type="entry name" value="MetI-like"/>
    <property type="match status" value="1"/>
</dbReference>